<proteinExistence type="predicted"/>
<dbReference type="PANTHER" id="PTHR33294:SF5">
    <property type="entry name" value="AWPM-19-LIKE FAMILY PROTEIN"/>
    <property type="match status" value="1"/>
</dbReference>
<sequence length="316" mass="34290">MARTVARTLAAPLLLINLIMYFIVLGFSSWCLNRYINGQTAHPSMGGNGATGLFLTFAILAAVLGIVSKIAGGNHLRAWRNDSLAAAGSSSVVAWAVTALAFGLACKEINIGGWRGWRLRVLEAFVIILGFTQLLYVLLLHAGFFSSRYGPGYRDPDYGIGAPGTEARPKAGVTGTASASKRWLCPEHGGKFLDIDAYGHPLIWSEIGGFGLAKGSSRKVLPGYYQLVLRNVLLGYDIGSLDSVRSELECSPVPESAPEFLRRKPSETQVRISDLERIRSNALTYAGRTNRWVEALAWLDPRPSAPYARCMARSPT</sequence>
<dbReference type="AlphaFoldDB" id="A0A9N7N0R8"/>
<dbReference type="OrthoDB" id="1919377at2759"/>
<feature type="transmembrane region" description="Helical" evidence="1">
    <location>
        <begin position="50"/>
        <end position="72"/>
    </location>
</feature>
<protein>
    <submittedName>
        <fullName evidence="2">AWPM-19-like family protein</fullName>
    </submittedName>
</protein>
<dbReference type="Pfam" id="PF05512">
    <property type="entry name" value="AWPM-19"/>
    <property type="match status" value="1"/>
</dbReference>
<evidence type="ECO:0000313" key="3">
    <source>
        <dbReference type="Proteomes" id="UP001153555"/>
    </source>
</evidence>
<dbReference type="PANTHER" id="PTHR33294">
    <property type="entry name" value="AWPM-19-LIKE FAMILY PROTEIN"/>
    <property type="match status" value="1"/>
</dbReference>
<feature type="transmembrane region" description="Helical" evidence="1">
    <location>
        <begin position="12"/>
        <end position="30"/>
    </location>
</feature>
<name>A0A9N7N0R8_STRHE</name>
<dbReference type="EMBL" id="CACSLK010017620">
    <property type="protein sequence ID" value="CAA0818672.1"/>
    <property type="molecule type" value="Genomic_DNA"/>
</dbReference>
<feature type="transmembrane region" description="Helical" evidence="1">
    <location>
        <begin position="84"/>
        <end position="104"/>
    </location>
</feature>
<keyword evidence="1" id="KW-0472">Membrane</keyword>
<keyword evidence="3" id="KW-1185">Reference proteome</keyword>
<evidence type="ECO:0000313" key="2">
    <source>
        <dbReference type="EMBL" id="CAA0818672.1"/>
    </source>
</evidence>
<evidence type="ECO:0000256" key="1">
    <source>
        <dbReference type="SAM" id="Phobius"/>
    </source>
</evidence>
<keyword evidence="1" id="KW-0812">Transmembrane</keyword>
<feature type="transmembrane region" description="Helical" evidence="1">
    <location>
        <begin position="124"/>
        <end position="145"/>
    </location>
</feature>
<keyword evidence="1" id="KW-1133">Transmembrane helix</keyword>
<accession>A0A9N7N0R8</accession>
<dbReference type="Proteomes" id="UP001153555">
    <property type="component" value="Unassembled WGS sequence"/>
</dbReference>
<comment type="caution">
    <text evidence="2">The sequence shown here is derived from an EMBL/GenBank/DDBJ whole genome shotgun (WGS) entry which is preliminary data.</text>
</comment>
<organism evidence="2 3">
    <name type="scientific">Striga hermonthica</name>
    <name type="common">Purple witchweed</name>
    <name type="synonym">Buchnera hermonthica</name>
    <dbReference type="NCBI Taxonomy" id="68872"/>
    <lineage>
        <taxon>Eukaryota</taxon>
        <taxon>Viridiplantae</taxon>
        <taxon>Streptophyta</taxon>
        <taxon>Embryophyta</taxon>
        <taxon>Tracheophyta</taxon>
        <taxon>Spermatophyta</taxon>
        <taxon>Magnoliopsida</taxon>
        <taxon>eudicotyledons</taxon>
        <taxon>Gunneridae</taxon>
        <taxon>Pentapetalae</taxon>
        <taxon>asterids</taxon>
        <taxon>lamiids</taxon>
        <taxon>Lamiales</taxon>
        <taxon>Orobanchaceae</taxon>
        <taxon>Buchnereae</taxon>
        <taxon>Striga</taxon>
    </lineage>
</organism>
<gene>
    <name evidence="2" type="ORF">SHERM_17563</name>
</gene>
<reference evidence="2" key="1">
    <citation type="submission" date="2019-12" db="EMBL/GenBank/DDBJ databases">
        <authorList>
            <person name="Scholes J."/>
        </authorList>
    </citation>
    <scope>NUCLEOTIDE SEQUENCE</scope>
</reference>
<dbReference type="InterPro" id="IPR008390">
    <property type="entry name" value="AWPM-19"/>
</dbReference>